<dbReference type="PANTHER" id="PTHR12121:SF37">
    <property type="entry name" value="2',5'-PHOSPHODIESTERASE 12"/>
    <property type="match status" value="1"/>
</dbReference>
<accession>A0AAV4GHU7</accession>
<dbReference type="GO" id="GO:0000175">
    <property type="term" value="F:3'-5'-RNA exonuclease activity"/>
    <property type="evidence" value="ECO:0007669"/>
    <property type="project" value="TreeGrafter"/>
</dbReference>
<dbReference type="GO" id="GO:0005739">
    <property type="term" value="C:mitochondrion"/>
    <property type="evidence" value="ECO:0007669"/>
    <property type="project" value="TreeGrafter"/>
</dbReference>
<dbReference type="SUPFAM" id="SSF56219">
    <property type="entry name" value="DNase I-like"/>
    <property type="match status" value="1"/>
</dbReference>
<dbReference type="Gene3D" id="3.60.10.10">
    <property type="entry name" value="Endonuclease/exonuclease/phosphatase"/>
    <property type="match status" value="1"/>
</dbReference>
<comment type="caution">
    <text evidence="2">The sequence shown here is derived from an EMBL/GenBank/DDBJ whole genome shotgun (WGS) entry which is preliminary data.</text>
</comment>
<reference evidence="2 3" key="1">
    <citation type="journal article" date="2021" name="Elife">
        <title>Chloroplast acquisition without the gene transfer in kleptoplastic sea slugs, Plakobranchus ocellatus.</title>
        <authorList>
            <person name="Maeda T."/>
            <person name="Takahashi S."/>
            <person name="Yoshida T."/>
            <person name="Shimamura S."/>
            <person name="Takaki Y."/>
            <person name="Nagai Y."/>
            <person name="Toyoda A."/>
            <person name="Suzuki Y."/>
            <person name="Arimoto A."/>
            <person name="Ishii H."/>
            <person name="Satoh N."/>
            <person name="Nishiyama T."/>
            <person name="Hasebe M."/>
            <person name="Maruyama T."/>
            <person name="Minagawa J."/>
            <person name="Obokata J."/>
            <person name="Shigenobu S."/>
        </authorList>
    </citation>
    <scope>NUCLEOTIDE SEQUENCE [LARGE SCALE GENOMIC DNA]</scope>
</reference>
<sequence>MERSSVLQVTMLESMEQPDHVVCLCNTHLYFHPTACNIRLILAAAALRHIQAICDAYTQEGKTTGMVFCGDFNSAPHLGVYQLMTFQMVPSDHADWSSDGKEQLLSTLELHQPMNIISACGTPAYTNYTSGFQATLDYIFIDDDRLEVTKIVPLPSDEEVKANIAIPSQVFPSDHLALVCDLKFS</sequence>
<dbReference type="GO" id="GO:0000288">
    <property type="term" value="P:nuclear-transcribed mRNA catabolic process, deadenylation-dependent decay"/>
    <property type="evidence" value="ECO:0007669"/>
    <property type="project" value="TreeGrafter"/>
</dbReference>
<organism evidence="2 3">
    <name type="scientific">Elysia marginata</name>
    <dbReference type="NCBI Taxonomy" id="1093978"/>
    <lineage>
        <taxon>Eukaryota</taxon>
        <taxon>Metazoa</taxon>
        <taxon>Spiralia</taxon>
        <taxon>Lophotrochozoa</taxon>
        <taxon>Mollusca</taxon>
        <taxon>Gastropoda</taxon>
        <taxon>Heterobranchia</taxon>
        <taxon>Euthyneura</taxon>
        <taxon>Panpulmonata</taxon>
        <taxon>Sacoglossa</taxon>
        <taxon>Placobranchoidea</taxon>
        <taxon>Plakobranchidae</taxon>
        <taxon>Elysia</taxon>
    </lineage>
</organism>
<dbReference type="InterPro" id="IPR036691">
    <property type="entry name" value="Endo/exonu/phosph_ase_sf"/>
</dbReference>
<dbReference type="Proteomes" id="UP000762676">
    <property type="component" value="Unassembled WGS sequence"/>
</dbReference>
<feature type="domain" description="Endonuclease/exonuclease/phosphatase" evidence="1">
    <location>
        <begin position="60"/>
        <end position="175"/>
    </location>
</feature>
<keyword evidence="3" id="KW-1185">Reference proteome</keyword>
<name>A0AAV4GHU7_9GAST</name>
<dbReference type="AlphaFoldDB" id="A0AAV4GHU7"/>
<evidence type="ECO:0000313" key="2">
    <source>
        <dbReference type="EMBL" id="GFR85313.1"/>
    </source>
</evidence>
<dbReference type="PANTHER" id="PTHR12121">
    <property type="entry name" value="CARBON CATABOLITE REPRESSOR PROTEIN 4"/>
    <property type="match status" value="1"/>
</dbReference>
<proteinExistence type="predicted"/>
<gene>
    <name evidence="2" type="ORF">ElyMa_000693700</name>
</gene>
<dbReference type="InterPro" id="IPR050410">
    <property type="entry name" value="CCR4/nocturin_mRNA_transcr"/>
</dbReference>
<evidence type="ECO:0000313" key="3">
    <source>
        <dbReference type="Proteomes" id="UP000762676"/>
    </source>
</evidence>
<dbReference type="InterPro" id="IPR005135">
    <property type="entry name" value="Endo/exonuclease/phosphatase"/>
</dbReference>
<dbReference type="EMBL" id="BMAT01001425">
    <property type="protein sequence ID" value="GFR85313.1"/>
    <property type="molecule type" value="Genomic_DNA"/>
</dbReference>
<dbReference type="Pfam" id="PF03372">
    <property type="entry name" value="Exo_endo_phos"/>
    <property type="match status" value="1"/>
</dbReference>
<protein>
    <submittedName>
        <fullName evidence="2">2',5'-phosphodiesterase 12</fullName>
    </submittedName>
</protein>
<evidence type="ECO:0000259" key="1">
    <source>
        <dbReference type="Pfam" id="PF03372"/>
    </source>
</evidence>